<organism evidence="2 3">
    <name type="scientific">Paenibacillus pasadenensis</name>
    <dbReference type="NCBI Taxonomy" id="217090"/>
    <lineage>
        <taxon>Bacteria</taxon>
        <taxon>Bacillati</taxon>
        <taxon>Bacillota</taxon>
        <taxon>Bacilli</taxon>
        <taxon>Bacillales</taxon>
        <taxon>Paenibacillaceae</taxon>
        <taxon>Paenibacillus</taxon>
    </lineage>
</organism>
<dbReference type="RefSeq" id="WP_101809380.1">
    <property type="nucleotide sequence ID" value="NZ_NFEZ01000004.1"/>
</dbReference>
<gene>
    <name evidence="2" type="ORF">B8V81_4979</name>
</gene>
<keyword evidence="1" id="KW-1133">Transmembrane helix</keyword>
<proteinExistence type="predicted"/>
<dbReference type="EMBL" id="NFEZ01000004">
    <property type="protein sequence ID" value="PLT46548.1"/>
    <property type="molecule type" value="Genomic_DNA"/>
</dbReference>
<evidence type="ECO:0000256" key="1">
    <source>
        <dbReference type="SAM" id="Phobius"/>
    </source>
</evidence>
<evidence type="ECO:0008006" key="4">
    <source>
        <dbReference type="Google" id="ProtNLM"/>
    </source>
</evidence>
<keyword evidence="1" id="KW-0472">Membrane</keyword>
<comment type="caution">
    <text evidence="2">The sequence shown here is derived from an EMBL/GenBank/DDBJ whole genome shotgun (WGS) entry which is preliminary data.</text>
</comment>
<accession>A0A2N5N895</accession>
<keyword evidence="1" id="KW-0812">Transmembrane</keyword>
<evidence type="ECO:0000313" key="3">
    <source>
        <dbReference type="Proteomes" id="UP000234789"/>
    </source>
</evidence>
<protein>
    <recommendedName>
        <fullName evidence="4">Methyl-accepting chemotaxis protein</fullName>
    </recommendedName>
</protein>
<reference evidence="2 3" key="1">
    <citation type="submission" date="2017-05" db="EMBL/GenBank/DDBJ databases">
        <title>Functional genome analysis of Paenibacillus pasadenensis strain R16: insights on endophytic life style and antifungal activity.</title>
        <authorList>
            <person name="Passera A."/>
            <person name="Marcolungo L."/>
            <person name="Casati P."/>
            <person name="Brasca M."/>
            <person name="Quaglino F."/>
            <person name="Delledonne M."/>
        </authorList>
    </citation>
    <scope>NUCLEOTIDE SEQUENCE [LARGE SCALE GENOMIC DNA]</scope>
    <source>
        <strain evidence="2 3">R16</strain>
    </source>
</reference>
<feature type="transmembrane region" description="Helical" evidence="1">
    <location>
        <begin position="12"/>
        <end position="35"/>
    </location>
</feature>
<keyword evidence="3" id="KW-1185">Reference proteome</keyword>
<evidence type="ECO:0000313" key="2">
    <source>
        <dbReference type="EMBL" id="PLT46548.1"/>
    </source>
</evidence>
<dbReference type="AlphaFoldDB" id="A0A2N5N895"/>
<sequence>MKQEPQPKRSMTTAVLFILLTMSLVGNVFLFAHYLQEQQQERAEQGEQAFLLWKETQEGLDKAIQAFGKLQEGAAPEKERVSLLVGLGPDGAGQGLGDIPLDKLFETARSRSADWPDSAGKDAAEFVQLMKKTALEGSADELQKMAGALAELKQLADSVDTSIGSRERYLTLLADKSWPDAARRMADAVDGYK</sequence>
<dbReference type="Proteomes" id="UP000234789">
    <property type="component" value="Unassembled WGS sequence"/>
</dbReference>
<name>A0A2N5N895_9BACL</name>